<dbReference type="Proteomes" id="UP000828390">
    <property type="component" value="Unassembled WGS sequence"/>
</dbReference>
<dbReference type="InterPro" id="IPR043160">
    <property type="entry name" value="Dynein_C_barrel"/>
</dbReference>
<dbReference type="GO" id="GO:0007018">
    <property type="term" value="P:microtubule-based movement"/>
    <property type="evidence" value="ECO:0007669"/>
    <property type="project" value="InterPro"/>
</dbReference>
<evidence type="ECO:0000313" key="4">
    <source>
        <dbReference type="Proteomes" id="UP000828390"/>
    </source>
</evidence>
<dbReference type="PANTHER" id="PTHR45703:SF36">
    <property type="entry name" value="DYNEIN HEAVY CHAIN, CYTOPLASMIC"/>
    <property type="match status" value="1"/>
</dbReference>
<dbReference type="InterPro" id="IPR041228">
    <property type="entry name" value="Dynein_C"/>
</dbReference>
<dbReference type="EMBL" id="JAIWYP010000013">
    <property type="protein sequence ID" value="KAH3716337.1"/>
    <property type="molecule type" value="Genomic_DNA"/>
</dbReference>
<proteinExistence type="predicted"/>
<dbReference type="GO" id="GO:0051959">
    <property type="term" value="F:dynein light intermediate chain binding"/>
    <property type="evidence" value="ECO:0007669"/>
    <property type="project" value="InterPro"/>
</dbReference>
<dbReference type="EMBL" id="JAIWYP010000013">
    <property type="protein sequence ID" value="KAH3716346.1"/>
    <property type="molecule type" value="Genomic_DNA"/>
</dbReference>
<comment type="caution">
    <text evidence="3">The sequence shown here is derived from an EMBL/GenBank/DDBJ whole genome shotgun (WGS) entry which is preliminary data.</text>
</comment>
<dbReference type="Pfam" id="PF18199">
    <property type="entry name" value="Dynein_C"/>
    <property type="match status" value="1"/>
</dbReference>
<dbReference type="GO" id="GO:0045505">
    <property type="term" value="F:dynein intermediate chain binding"/>
    <property type="evidence" value="ECO:0007669"/>
    <property type="project" value="InterPro"/>
</dbReference>
<feature type="domain" description="Dynein heavy chain C-terminal" evidence="1">
    <location>
        <begin position="12"/>
        <end position="118"/>
    </location>
</feature>
<gene>
    <name evidence="2" type="ORF">DPMN_059058</name>
    <name evidence="3" type="ORF">DPMN_059067</name>
</gene>
<keyword evidence="4" id="KW-1185">Reference proteome</keyword>
<dbReference type="GO" id="GO:0030286">
    <property type="term" value="C:dynein complex"/>
    <property type="evidence" value="ECO:0007669"/>
    <property type="project" value="InterPro"/>
</dbReference>
<accession>A0A9D4HGW2</accession>
<name>A0A9D4HGW2_DREPO</name>
<dbReference type="Gene3D" id="3.10.490.20">
    <property type="match status" value="1"/>
</dbReference>
<organism evidence="3 4">
    <name type="scientific">Dreissena polymorpha</name>
    <name type="common">Zebra mussel</name>
    <name type="synonym">Mytilus polymorpha</name>
    <dbReference type="NCBI Taxonomy" id="45954"/>
    <lineage>
        <taxon>Eukaryota</taxon>
        <taxon>Metazoa</taxon>
        <taxon>Spiralia</taxon>
        <taxon>Lophotrochozoa</taxon>
        <taxon>Mollusca</taxon>
        <taxon>Bivalvia</taxon>
        <taxon>Autobranchia</taxon>
        <taxon>Heteroconchia</taxon>
        <taxon>Euheterodonta</taxon>
        <taxon>Imparidentia</taxon>
        <taxon>Neoheterodontei</taxon>
        <taxon>Myida</taxon>
        <taxon>Dreissenoidea</taxon>
        <taxon>Dreissenidae</taxon>
        <taxon>Dreissena</taxon>
    </lineage>
</organism>
<protein>
    <recommendedName>
        <fullName evidence="1">Dynein heavy chain C-terminal domain-containing protein</fullName>
    </recommendedName>
</protein>
<evidence type="ECO:0000313" key="2">
    <source>
        <dbReference type="EMBL" id="KAH3716337.1"/>
    </source>
</evidence>
<dbReference type="InterPro" id="IPR026983">
    <property type="entry name" value="DHC"/>
</dbReference>
<evidence type="ECO:0000313" key="3">
    <source>
        <dbReference type="EMBL" id="KAH3716346.1"/>
    </source>
</evidence>
<sequence>MSLQVMPAGLKPSQPPPEGVFLSGLHLHNALWDLTRAVMMLPTPDSPSTQEMPLFWLKPLETSAAGAAQTPRRLYQLYKCPVFCARDRRHQGDRNIVVHFSLPTLCDPAVWQYQRVFLTTSLMQAAN</sequence>
<reference evidence="3" key="2">
    <citation type="submission" date="2020-11" db="EMBL/GenBank/DDBJ databases">
        <authorList>
            <person name="McCartney M.A."/>
            <person name="Auch B."/>
            <person name="Kono T."/>
            <person name="Mallez S."/>
            <person name="Becker A."/>
            <person name="Gohl D.M."/>
            <person name="Silverstein K.A.T."/>
            <person name="Koren S."/>
            <person name="Bechman K.B."/>
            <person name="Herman A."/>
            <person name="Abrahante J.E."/>
            <person name="Garbe J."/>
        </authorList>
    </citation>
    <scope>NUCLEOTIDE SEQUENCE</scope>
    <source>
        <strain evidence="3">Duluth1</strain>
        <tissue evidence="3">Whole animal</tissue>
    </source>
</reference>
<reference evidence="3" key="1">
    <citation type="journal article" date="2019" name="bioRxiv">
        <title>The Genome of the Zebra Mussel, Dreissena polymorpha: A Resource for Invasive Species Research.</title>
        <authorList>
            <person name="McCartney M.A."/>
            <person name="Auch B."/>
            <person name="Kono T."/>
            <person name="Mallez S."/>
            <person name="Zhang Y."/>
            <person name="Obille A."/>
            <person name="Becker A."/>
            <person name="Abrahante J.E."/>
            <person name="Garbe J."/>
            <person name="Badalamenti J.P."/>
            <person name="Herman A."/>
            <person name="Mangelson H."/>
            <person name="Liachko I."/>
            <person name="Sullivan S."/>
            <person name="Sone E.D."/>
            <person name="Koren S."/>
            <person name="Silverstein K.A.T."/>
            <person name="Beckman K.B."/>
            <person name="Gohl D.M."/>
        </authorList>
    </citation>
    <scope>NUCLEOTIDE SEQUENCE</scope>
    <source>
        <strain evidence="3">Duluth1</strain>
        <tissue evidence="3">Whole animal</tissue>
    </source>
</reference>
<dbReference type="PANTHER" id="PTHR45703">
    <property type="entry name" value="DYNEIN HEAVY CHAIN"/>
    <property type="match status" value="1"/>
</dbReference>
<evidence type="ECO:0000259" key="1">
    <source>
        <dbReference type="Pfam" id="PF18199"/>
    </source>
</evidence>
<dbReference type="AlphaFoldDB" id="A0A9D4HGW2"/>